<dbReference type="InterPro" id="IPR032466">
    <property type="entry name" value="Metal_Hydrolase"/>
</dbReference>
<dbReference type="EMBL" id="NEVH01017534">
    <property type="protein sequence ID" value="PNF24113.1"/>
    <property type="molecule type" value="Genomic_DNA"/>
</dbReference>
<protein>
    <recommendedName>
        <fullName evidence="8">Adenosine deaminase domain-containing protein</fullName>
    </recommendedName>
</protein>
<dbReference type="GO" id="GO:0046103">
    <property type="term" value="P:inosine biosynthetic process"/>
    <property type="evidence" value="ECO:0007669"/>
    <property type="project" value="TreeGrafter"/>
</dbReference>
<evidence type="ECO:0000259" key="8">
    <source>
        <dbReference type="Pfam" id="PF00962"/>
    </source>
</evidence>
<organism evidence="9 10">
    <name type="scientific">Cryptotermes secundus</name>
    <dbReference type="NCBI Taxonomy" id="105785"/>
    <lineage>
        <taxon>Eukaryota</taxon>
        <taxon>Metazoa</taxon>
        <taxon>Ecdysozoa</taxon>
        <taxon>Arthropoda</taxon>
        <taxon>Hexapoda</taxon>
        <taxon>Insecta</taxon>
        <taxon>Pterygota</taxon>
        <taxon>Neoptera</taxon>
        <taxon>Polyneoptera</taxon>
        <taxon>Dictyoptera</taxon>
        <taxon>Blattodea</taxon>
        <taxon>Blattoidea</taxon>
        <taxon>Termitoidae</taxon>
        <taxon>Kalotermitidae</taxon>
        <taxon>Cryptotermitinae</taxon>
        <taxon>Cryptotermes</taxon>
    </lineage>
</organism>
<dbReference type="STRING" id="105785.A0A2J7Q691"/>
<dbReference type="GO" id="GO:0004000">
    <property type="term" value="F:adenosine deaminase activity"/>
    <property type="evidence" value="ECO:0007669"/>
    <property type="project" value="TreeGrafter"/>
</dbReference>
<comment type="cofactor">
    <cofactor evidence="1">
        <name>Zn(2+)</name>
        <dbReference type="ChEBI" id="CHEBI:29105"/>
    </cofactor>
</comment>
<dbReference type="GO" id="GO:0046872">
    <property type="term" value="F:metal ion binding"/>
    <property type="evidence" value="ECO:0007669"/>
    <property type="project" value="UniProtKB-KW"/>
</dbReference>
<evidence type="ECO:0000256" key="4">
    <source>
        <dbReference type="ARBA" id="ARBA00022801"/>
    </source>
</evidence>
<comment type="caution">
    <text evidence="9">The sequence shown here is derived from an EMBL/GenBank/DDBJ whole genome shotgun (WGS) entry which is preliminary data.</text>
</comment>
<dbReference type="AlphaFoldDB" id="A0A2J7Q691"/>
<evidence type="ECO:0000313" key="9">
    <source>
        <dbReference type="EMBL" id="PNF24113.1"/>
    </source>
</evidence>
<dbReference type="PANTHER" id="PTHR11409">
    <property type="entry name" value="ADENOSINE DEAMINASE"/>
    <property type="match status" value="1"/>
</dbReference>
<dbReference type="EMBL" id="NEVH01017534">
    <property type="protein sequence ID" value="PNF24112.1"/>
    <property type="molecule type" value="Genomic_DNA"/>
</dbReference>
<evidence type="ECO:0000256" key="7">
    <source>
        <dbReference type="ARBA" id="ARBA00048787"/>
    </source>
</evidence>
<dbReference type="SUPFAM" id="SSF51556">
    <property type="entry name" value="Metallo-dependent hydrolases"/>
    <property type="match status" value="1"/>
</dbReference>
<dbReference type="InterPro" id="IPR006330">
    <property type="entry name" value="Ado/ade_deaminase"/>
</dbReference>
<evidence type="ECO:0000256" key="3">
    <source>
        <dbReference type="ARBA" id="ARBA00022723"/>
    </source>
</evidence>
<dbReference type="InterPro" id="IPR001365">
    <property type="entry name" value="A_deaminase_dom"/>
</dbReference>
<dbReference type="GO" id="GO:0009117">
    <property type="term" value="P:nucleotide metabolic process"/>
    <property type="evidence" value="ECO:0007669"/>
    <property type="project" value="UniProtKB-KW"/>
</dbReference>
<gene>
    <name evidence="9" type="ORF">B7P43_G03245</name>
</gene>
<dbReference type="PANTHER" id="PTHR11409:SF42">
    <property type="entry name" value="ADENOSINE DEAMINASE-LIKE PROTEIN"/>
    <property type="match status" value="1"/>
</dbReference>
<evidence type="ECO:0000256" key="1">
    <source>
        <dbReference type="ARBA" id="ARBA00001947"/>
    </source>
</evidence>
<dbReference type="Proteomes" id="UP000235965">
    <property type="component" value="Unassembled WGS sequence"/>
</dbReference>
<evidence type="ECO:0000256" key="5">
    <source>
        <dbReference type="ARBA" id="ARBA00022833"/>
    </source>
</evidence>
<comment type="similarity">
    <text evidence="2">Belongs to the metallo-dependent hydrolases superfamily. Adenosine and AMP deaminases family.</text>
</comment>
<keyword evidence="10" id="KW-1185">Reference proteome</keyword>
<dbReference type="Gene3D" id="3.20.20.140">
    <property type="entry name" value="Metal-dependent hydrolases"/>
    <property type="match status" value="1"/>
</dbReference>
<dbReference type="FunCoup" id="A0A2J7Q691">
    <property type="interactions" value="1132"/>
</dbReference>
<accession>A0A2J7Q691</accession>
<name>A0A2J7Q691_9NEOP</name>
<reference evidence="9 10" key="1">
    <citation type="submission" date="2017-12" db="EMBL/GenBank/DDBJ databases">
        <title>Hemimetabolous genomes reveal molecular basis of termite eusociality.</title>
        <authorList>
            <person name="Harrison M.C."/>
            <person name="Jongepier E."/>
            <person name="Robertson H.M."/>
            <person name="Arning N."/>
            <person name="Bitard-Feildel T."/>
            <person name="Chao H."/>
            <person name="Childers C.P."/>
            <person name="Dinh H."/>
            <person name="Doddapaneni H."/>
            <person name="Dugan S."/>
            <person name="Gowin J."/>
            <person name="Greiner C."/>
            <person name="Han Y."/>
            <person name="Hu H."/>
            <person name="Hughes D.S.T."/>
            <person name="Huylmans A.-K."/>
            <person name="Kemena C."/>
            <person name="Kremer L.P.M."/>
            <person name="Lee S.L."/>
            <person name="Lopez-Ezquerra A."/>
            <person name="Mallet L."/>
            <person name="Monroy-Kuhn J.M."/>
            <person name="Moser A."/>
            <person name="Murali S.C."/>
            <person name="Muzny D.M."/>
            <person name="Otani S."/>
            <person name="Piulachs M.-D."/>
            <person name="Poelchau M."/>
            <person name="Qu J."/>
            <person name="Schaub F."/>
            <person name="Wada-Katsumata A."/>
            <person name="Worley K.C."/>
            <person name="Xie Q."/>
            <person name="Ylla G."/>
            <person name="Poulsen M."/>
            <person name="Gibbs R.A."/>
            <person name="Schal C."/>
            <person name="Richards S."/>
            <person name="Belles X."/>
            <person name="Korb J."/>
            <person name="Bornberg-Bauer E."/>
        </authorList>
    </citation>
    <scope>NUCLEOTIDE SEQUENCE [LARGE SCALE GENOMIC DNA]</scope>
    <source>
        <tissue evidence="9">Whole body</tissue>
    </source>
</reference>
<evidence type="ECO:0000313" key="10">
    <source>
        <dbReference type="Proteomes" id="UP000235965"/>
    </source>
</evidence>
<keyword evidence="3" id="KW-0479">Metal-binding</keyword>
<dbReference type="InParanoid" id="A0A2J7Q691"/>
<keyword evidence="6" id="KW-0546">Nucleotide metabolism</keyword>
<dbReference type="OrthoDB" id="272271at2759"/>
<proteinExistence type="inferred from homology"/>
<sequence>MSKAQYIQAMVDAIQNSTDGQILVKLMVSLDRQQGQESASETLDAVLTAHSQNPKLIVGLDLSGDPMKGSLTDYLPSLAHARNAGLKISIHCAEIPNPDEVEKILDFHPDRLGHCTCIHPLYGGSQELWIKLLNSHIPVELCLTSNVKCGTAESYKKHHFIHLFSVKHPVVLATDDKGVFSTSLSEEYMLTADSHGLSREQLWQMALSSIDYTFASEEEKNQLKDMFLQIKQLSDVQ</sequence>
<feature type="domain" description="Adenosine deaminase" evidence="8">
    <location>
        <begin position="4"/>
        <end position="226"/>
    </location>
</feature>
<dbReference type="GO" id="GO:0006154">
    <property type="term" value="P:adenosine catabolic process"/>
    <property type="evidence" value="ECO:0007669"/>
    <property type="project" value="TreeGrafter"/>
</dbReference>
<dbReference type="Pfam" id="PF00962">
    <property type="entry name" value="A_deaminase"/>
    <property type="match status" value="1"/>
</dbReference>
<evidence type="ECO:0000256" key="2">
    <source>
        <dbReference type="ARBA" id="ARBA00006676"/>
    </source>
</evidence>
<keyword evidence="5" id="KW-0862">Zinc</keyword>
<evidence type="ECO:0000256" key="6">
    <source>
        <dbReference type="ARBA" id="ARBA00023080"/>
    </source>
</evidence>
<keyword evidence="4" id="KW-0378">Hydrolase</keyword>
<comment type="catalytic activity">
    <reaction evidence="7">
        <text>N(6)-methyl-AMP + H2O + H(+) = IMP + methylamine</text>
        <dbReference type="Rhea" id="RHEA:16001"/>
        <dbReference type="ChEBI" id="CHEBI:15377"/>
        <dbReference type="ChEBI" id="CHEBI:15378"/>
        <dbReference type="ChEBI" id="CHEBI:58053"/>
        <dbReference type="ChEBI" id="CHEBI:59338"/>
        <dbReference type="ChEBI" id="CHEBI:144842"/>
    </reaction>
    <physiologicalReaction direction="left-to-right" evidence="7">
        <dbReference type="Rhea" id="RHEA:16002"/>
    </physiologicalReaction>
</comment>